<dbReference type="OrthoDB" id="1744488at2759"/>
<dbReference type="Proteomes" id="UP000245207">
    <property type="component" value="Unassembled WGS sequence"/>
</dbReference>
<reference evidence="2 3" key="1">
    <citation type="journal article" date="2018" name="Mol. Plant">
        <title>The genome of Artemisia annua provides insight into the evolution of Asteraceae family and artemisinin biosynthesis.</title>
        <authorList>
            <person name="Shen Q."/>
            <person name="Zhang L."/>
            <person name="Liao Z."/>
            <person name="Wang S."/>
            <person name="Yan T."/>
            <person name="Shi P."/>
            <person name="Liu M."/>
            <person name="Fu X."/>
            <person name="Pan Q."/>
            <person name="Wang Y."/>
            <person name="Lv Z."/>
            <person name="Lu X."/>
            <person name="Zhang F."/>
            <person name="Jiang W."/>
            <person name="Ma Y."/>
            <person name="Chen M."/>
            <person name="Hao X."/>
            <person name="Li L."/>
            <person name="Tang Y."/>
            <person name="Lv G."/>
            <person name="Zhou Y."/>
            <person name="Sun X."/>
            <person name="Brodelius P.E."/>
            <person name="Rose J.K.C."/>
            <person name="Tang K."/>
        </authorList>
    </citation>
    <scope>NUCLEOTIDE SEQUENCE [LARGE SCALE GENOMIC DNA]</scope>
    <source>
        <strain evidence="3">cv. Huhao1</strain>
        <tissue evidence="2">Leaf</tissue>
    </source>
</reference>
<evidence type="ECO:0000313" key="3">
    <source>
        <dbReference type="Proteomes" id="UP000245207"/>
    </source>
</evidence>
<gene>
    <name evidence="2" type="ORF">CTI12_AA025690</name>
</gene>
<accession>A0A2U1QIE5</accession>
<evidence type="ECO:0000313" key="2">
    <source>
        <dbReference type="EMBL" id="PWA97789.1"/>
    </source>
</evidence>
<name>A0A2U1QIE5_ARTAN</name>
<sequence length="133" mass="15334">MHTNIACNEYISICKAAIQLQACWRGLSVFKQFEQLRREAAAVKIQKDFRCGIRLTTVATKHIPTTRVIRRLLCILNVVTGEEWLGESYGHLKWLQGRVKEAKDKLERCVGELAWHCSWRSYYGIAVGEAHKM</sequence>
<dbReference type="STRING" id="35608.A0A2U1QIE5"/>
<dbReference type="EMBL" id="PKPP01000100">
    <property type="protein sequence ID" value="PWA97789.1"/>
    <property type="molecule type" value="Genomic_DNA"/>
</dbReference>
<proteinExistence type="predicted"/>
<dbReference type="GO" id="GO:0005516">
    <property type="term" value="F:calmodulin binding"/>
    <property type="evidence" value="ECO:0007669"/>
    <property type="project" value="UniProtKB-KW"/>
</dbReference>
<protein>
    <submittedName>
        <fullName evidence="2">Unconventional myosin</fullName>
    </submittedName>
</protein>
<organism evidence="2 3">
    <name type="scientific">Artemisia annua</name>
    <name type="common">Sweet wormwood</name>
    <dbReference type="NCBI Taxonomy" id="35608"/>
    <lineage>
        <taxon>Eukaryota</taxon>
        <taxon>Viridiplantae</taxon>
        <taxon>Streptophyta</taxon>
        <taxon>Embryophyta</taxon>
        <taxon>Tracheophyta</taxon>
        <taxon>Spermatophyta</taxon>
        <taxon>Magnoliopsida</taxon>
        <taxon>eudicotyledons</taxon>
        <taxon>Gunneridae</taxon>
        <taxon>Pentapetalae</taxon>
        <taxon>asterids</taxon>
        <taxon>campanulids</taxon>
        <taxon>Asterales</taxon>
        <taxon>Asteraceae</taxon>
        <taxon>Asteroideae</taxon>
        <taxon>Anthemideae</taxon>
        <taxon>Artemisiinae</taxon>
        <taxon>Artemisia</taxon>
    </lineage>
</organism>
<dbReference type="PROSITE" id="PS50096">
    <property type="entry name" value="IQ"/>
    <property type="match status" value="1"/>
</dbReference>
<evidence type="ECO:0000256" key="1">
    <source>
        <dbReference type="ARBA" id="ARBA00022860"/>
    </source>
</evidence>
<keyword evidence="1" id="KW-0112">Calmodulin-binding</keyword>
<keyword evidence="3" id="KW-1185">Reference proteome</keyword>
<dbReference type="AlphaFoldDB" id="A0A2U1QIE5"/>
<dbReference type="InterPro" id="IPR000048">
    <property type="entry name" value="IQ_motif_EF-hand-BS"/>
</dbReference>
<dbReference type="Gene3D" id="1.20.5.190">
    <property type="match status" value="1"/>
</dbReference>
<comment type="caution">
    <text evidence="2">The sequence shown here is derived from an EMBL/GenBank/DDBJ whole genome shotgun (WGS) entry which is preliminary data.</text>
</comment>
<dbReference type="Pfam" id="PF00612">
    <property type="entry name" value="IQ"/>
    <property type="match status" value="1"/>
</dbReference>